<keyword evidence="4" id="KW-0614">Plasmid</keyword>
<dbReference type="InterPro" id="IPR013094">
    <property type="entry name" value="AB_hydrolase_3"/>
</dbReference>
<name>K9URV4_CHAP6</name>
<keyword evidence="2" id="KW-0378">Hydrolase</keyword>
<dbReference type="KEGG" id="cmp:Cha6605_6174"/>
<evidence type="ECO:0000259" key="3">
    <source>
        <dbReference type="Pfam" id="PF07859"/>
    </source>
</evidence>
<dbReference type="OrthoDB" id="24847at2"/>
<dbReference type="InterPro" id="IPR029058">
    <property type="entry name" value="AB_hydrolase_fold"/>
</dbReference>
<dbReference type="EMBL" id="CP003601">
    <property type="protein sequence ID" value="AFY97004.1"/>
    <property type="molecule type" value="Genomic_DNA"/>
</dbReference>
<dbReference type="SUPFAM" id="SSF53474">
    <property type="entry name" value="alpha/beta-Hydrolases"/>
    <property type="match status" value="1"/>
</dbReference>
<dbReference type="HOGENOM" id="CLU_012494_6_4_3"/>
<dbReference type="Proteomes" id="UP000010366">
    <property type="component" value="Plasmid pCHA6605.01"/>
</dbReference>
<geneLocation type="plasmid" evidence="4 5">
    <name>pCHA6605.01</name>
</geneLocation>
<proteinExistence type="inferred from homology"/>
<organism evidence="4 5">
    <name type="scientific">Chamaesiphon minutus (strain ATCC 27169 / PCC 6605)</name>
    <dbReference type="NCBI Taxonomy" id="1173020"/>
    <lineage>
        <taxon>Bacteria</taxon>
        <taxon>Bacillati</taxon>
        <taxon>Cyanobacteriota</taxon>
        <taxon>Cyanophyceae</taxon>
        <taxon>Gomontiellales</taxon>
        <taxon>Chamaesiphonaceae</taxon>
        <taxon>Chamaesiphon</taxon>
    </lineage>
</organism>
<dbReference type="Gene3D" id="3.40.50.1820">
    <property type="entry name" value="alpha/beta hydrolase"/>
    <property type="match status" value="1"/>
</dbReference>
<sequence>MDKLNLDWKIQLLDGILNFSKPLEKMSLDELRETSEKPIPPIVERIFGGKRIALADIMQQKISGRHGEIPIRLYYPVIQENLPIILFFHGGGWVYGNFQTHDRMCRRIARDTGAIVLAVCYRLAPFFKYPTALEDCYDVLLWAVKHSVNLKADSERVIVMGDSAGGNLAAAVCLMARDQGHSSIARQILIYPVMSGMLDQPSIEKYANAPILTQERMRYFVQCYARTEADILQPYFSPLLAQDLNNLPPTLIITSEYDPLHDQAHEYAQRLQEAGTPVTLIDYSDMVHGFLSFPAFCREALPTFYEIAKYVKLLNA</sequence>
<dbReference type="GO" id="GO:0005829">
    <property type="term" value="C:cytosol"/>
    <property type="evidence" value="ECO:0007669"/>
    <property type="project" value="TreeGrafter"/>
</dbReference>
<evidence type="ECO:0000256" key="2">
    <source>
        <dbReference type="ARBA" id="ARBA00022801"/>
    </source>
</evidence>
<dbReference type="PANTHER" id="PTHR23025:SF4">
    <property type="entry name" value="ALPHA_BETA HYDROLASE FOLD-3 DOMAIN-CONTAINING PROTEIN"/>
    <property type="match status" value="1"/>
</dbReference>
<dbReference type="PATRIC" id="fig|1173020.3.peg.7078"/>
<dbReference type="GO" id="GO:0004771">
    <property type="term" value="F:sterol ester esterase activity"/>
    <property type="evidence" value="ECO:0007669"/>
    <property type="project" value="TreeGrafter"/>
</dbReference>
<dbReference type="GO" id="GO:0004806">
    <property type="term" value="F:triacylglycerol lipase activity"/>
    <property type="evidence" value="ECO:0007669"/>
    <property type="project" value="TreeGrafter"/>
</dbReference>
<dbReference type="Pfam" id="PF07859">
    <property type="entry name" value="Abhydrolase_3"/>
    <property type="match status" value="1"/>
</dbReference>
<comment type="similarity">
    <text evidence="1">Belongs to the 'GDXG' lipolytic enzyme family.</text>
</comment>
<reference evidence="4 5" key="1">
    <citation type="submission" date="2012-05" db="EMBL/GenBank/DDBJ databases">
        <title>Noncontiguous Finished plasmid 1 of genome of Chamaesiphon sp. PCC 6605.</title>
        <authorList>
            <consortium name="US DOE Joint Genome Institute"/>
            <person name="Gugger M."/>
            <person name="Coursin T."/>
            <person name="Rippka R."/>
            <person name="Tandeau De Marsac N."/>
            <person name="Huntemann M."/>
            <person name="Wei C.-L."/>
            <person name="Han J."/>
            <person name="Detter J.C."/>
            <person name="Han C."/>
            <person name="Tapia R."/>
            <person name="Chen A."/>
            <person name="Kyrpides N."/>
            <person name="Mavromatis K."/>
            <person name="Markowitz V."/>
            <person name="Szeto E."/>
            <person name="Ivanova N."/>
            <person name="Pagani I."/>
            <person name="Pati A."/>
            <person name="Goodwin L."/>
            <person name="Nordberg H.P."/>
            <person name="Cantor M.N."/>
            <person name="Hua S.X."/>
            <person name="Woyke T."/>
            <person name="Kerfeld C.A."/>
        </authorList>
    </citation>
    <scope>NUCLEOTIDE SEQUENCE [LARGE SCALE GENOMIC DNA]</scope>
    <source>
        <strain evidence="5">ATCC 27169 / PCC 6605</strain>
        <plasmid evidence="5">Plasmid pCHA6605.01</plasmid>
    </source>
</reference>
<dbReference type="PANTHER" id="PTHR23025">
    <property type="entry name" value="TRIACYLGLYCEROL LIPASE"/>
    <property type="match status" value="1"/>
</dbReference>
<dbReference type="AlphaFoldDB" id="K9URV4"/>
<dbReference type="InterPro" id="IPR002168">
    <property type="entry name" value="Lipase_GDXG_HIS_AS"/>
</dbReference>
<dbReference type="PROSITE" id="PS01173">
    <property type="entry name" value="LIPASE_GDXG_HIS"/>
    <property type="match status" value="1"/>
</dbReference>
<protein>
    <submittedName>
        <fullName evidence="4">Esterase/lipase</fullName>
    </submittedName>
</protein>
<dbReference type="GO" id="GO:0019433">
    <property type="term" value="P:triglyceride catabolic process"/>
    <property type="evidence" value="ECO:0007669"/>
    <property type="project" value="TreeGrafter"/>
</dbReference>
<accession>K9URV4</accession>
<keyword evidence="5" id="KW-1185">Reference proteome</keyword>
<dbReference type="eggNOG" id="COG0657">
    <property type="taxonomic scope" value="Bacteria"/>
</dbReference>
<evidence type="ECO:0000256" key="1">
    <source>
        <dbReference type="ARBA" id="ARBA00010515"/>
    </source>
</evidence>
<gene>
    <name evidence="4" type="ORF">Cha6605_6174</name>
</gene>
<evidence type="ECO:0000313" key="4">
    <source>
        <dbReference type="EMBL" id="AFY97004.1"/>
    </source>
</evidence>
<dbReference type="RefSeq" id="WP_015328889.1">
    <property type="nucleotide sequence ID" value="NC_020053.1"/>
</dbReference>
<evidence type="ECO:0000313" key="5">
    <source>
        <dbReference type="Proteomes" id="UP000010366"/>
    </source>
</evidence>
<feature type="domain" description="Alpha/beta hydrolase fold-3" evidence="3">
    <location>
        <begin position="85"/>
        <end position="291"/>
    </location>
</feature>